<evidence type="ECO:0000313" key="9">
    <source>
        <dbReference type="Proteomes" id="UP000504623"/>
    </source>
</evidence>
<dbReference type="PANTHER" id="PTHR11818:SF7">
    <property type="entry name" value="BETA-CRYSTALLIN A2"/>
    <property type="match status" value="1"/>
</dbReference>
<feature type="domain" description="Beta/gamma crystallin 'Greek key'" evidence="8">
    <location>
        <begin position="179"/>
        <end position="262"/>
    </location>
</feature>
<evidence type="ECO:0000259" key="8">
    <source>
        <dbReference type="SMART" id="SM00247"/>
    </source>
</evidence>
<proteinExistence type="inferred from homology"/>
<dbReference type="GeneID" id="102828439"/>
<evidence type="ECO:0000256" key="6">
    <source>
        <dbReference type="ARBA" id="ARBA00040560"/>
    </source>
</evidence>
<name>A0A9B0X3V0_CHRAS</name>
<comment type="similarity">
    <text evidence="2">Belongs to the beta/gamma-crystallin family.</text>
</comment>
<dbReference type="GO" id="GO:0002088">
    <property type="term" value="P:lens development in camera-type eye"/>
    <property type="evidence" value="ECO:0007669"/>
    <property type="project" value="TreeGrafter"/>
</dbReference>
<dbReference type="OrthoDB" id="10067219at2759"/>
<dbReference type="SUPFAM" id="SSF49695">
    <property type="entry name" value="gamma-Crystallin-like"/>
    <property type="match status" value="1"/>
</dbReference>
<dbReference type="AlphaFoldDB" id="A0A9B0X3V0"/>
<reference evidence="10" key="1">
    <citation type="submission" date="2025-08" db="UniProtKB">
        <authorList>
            <consortium name="RefSeq"/>
        </authorList>
    </citation>
    <scope>IDENTIFICATION</scope>
    <source>
        <tissue evidence="10">Spleen</tissue>
    </source>
</reference>
<dbReference type="RefSeq" id="XP_006878251.1">
    <property type="nucleotide sequence ID" value="XM_006878189.1"/>
</dbReference>
<keyword evidence="9" id="KW-1185">Reference proteome</keyword>
<accession>A0A9B0X3V0</accession>
<evidence type="ECO:0000313" key="10">
    <source>
        <dbReference type="RefSeq" id="XP_006878251.1"/>
    </source>
</evidence>
<dbReference type="SMART" id="SM00247">
    <property type="entry name" value="XTALbg"/>
    <property type="match status" value="2"/>
</dbReference>
<evidence type="ECO:0000256" key="1">
    <source>
        <dbReference type="ARBA" id="ARBA00003689"/>
    </source>
</evidence>
<sequence>MNQPGPLCKGYAFCPRRVRGSGPEKKKRLLEALVSTFHCDLRQAGDLWDPELAAACPWTQLHPPQREWKERGSALGIKPLAPCRRAASAASDLLNNCANVRALSVKVESGAWWGFEYPDFQGQQFILEKGDYPHWECQLLPFCVCPKPQEGLEKVIQFTWELLERIQEAFVGPKTTDSHVTLFEGENFQGCKFELNNDPPPIPVAMGWARKDVGSLKYPGYWSTGTSTQYVLEPGQHNREFRIYSKFGTHAHTRQLWSIRRVQH</sequence>
<evidence type="ECO:0000256" key="4">
    <source>
        <dbReference type="ARBA" id="ARBA00022737"/>
    </source>
</evidence>
<gene>
    <name evidence="10" type="primary">CRYBA2</name>
</gene>
<dbReference type="InterPro" id="IPR050252">
    <property type="entry name" value="Beta/Gamma-Crystallin"/>
</dbReference>
<protein>
    <recommendedName>
        <fullName evidence="6">Beta-crystallin A2</fullName>
    </recommendedName>
    <alternativeName>
        <fullName evidence="7">Beta-A2 crystallin</fullName>
    </alternativeName>
</protein>
<dbReference type="PANTHER" id="PTHR11818">
    <property type="entry name" value="BETA/GAMMA CRYSTALLIN"/>
    <property type="match status" value="1"/>
</dbReference>
<comment type="function">
    <text evidence="1">Crystallins are the dominant structural components of the vertebrate eye lens.</text>
</comment>
<evidence type="ECO:0000256" key="3">
    <source>
        <dbReference type="ARBA" id="ARBA00022613"/>
    </source>
</evidence>
<dbReference type="Pfam" id="PF00030">
    <property type="entry name" value="Crystall"/>
    <property type="match status" value="1"/>
</dbReference>
<keyword evidence="4" id="KW-0677">Repeat</keyword>
<evidence type="ECO:0000256" key="7">
    <source>
        <dbReference type="ARBA" id="ARBA00042193"/>
    </source>
</evidence>
<dbReference type="CTD" id="1412"/>
<feature type="domain" description="Beta/gamma crystallin 'Greek key'" evidence="8">
    <location>
        <begin position="89"/>
        <end position="140"/>
    </location>
</feature>
<dbReference type="InterPro" id="IPR001064">
    <property type="entry name" value="Beta/gamma_crystallin"/>
</dbReference>
<dbReference type="InterPro" id="IPR011024">
    <property type="entry name" value="G_crystallin-like"/>
</dbReference>
<dbReference type="GO" id="GO:0007601">
    <property type="term" value="P:visual perception"/>
    <property type="evidence" value="ECO:0007669"/>
    <property type="project" value="TreeGrafter"/>
</dbReference>
<evidence type="ECO:0000256" key="2">
    <source>
        <dbReference type="ARBA" id="ARBA00009646"/>
    </source>
</evidence>
<organism evidence="9 10">
    <name type="scientific">Chrysochloris asiatica</name>
    <name type="common">Cape golden mole</name>
    <dbReference type="NCBI Taxonomy" id="185453"/>
    <lineage>
        <taxon>Eukaryota</taxon>
        <taxon>Metazoa</taxon>
        <taxon>Chordata</taxon>
        <taxon>Craniata</taxon>
        <taxon>Vertebrata</taxon>
        <taxon>Euteleostomi</taxon>
        <taxon>Mammalia</taxon>
        <taxon>Eutheria</taxon>
        <taxon>Afrotheria</taxon>
        <taxon>Chrysochloridae</taxon>
        <taxon>Chrysochlorinae</taxon>
        <taxon>Chrysochloris</taxon>
    </lineage>
</organism>
<dbReference type="PRINTS" id="PR01367">
    <property type="entry name" value="BGCRYSTALLIN"/>
</dbReference>
<dbReference type="Proteomes" id="UP000504623">
    <property type="component" value="Unplaced"/>
</dbReference>
<dbReference type="Gene3D" id="2.60.20.10">
    <property type="entry name" value="Crystallins"/>
    <property type="match status" value="2"/>
</dbReference>
<comment type="subunit">
    <text evidence="5">Homo/heterodimer, or complexes of higher-order. The structure of beta-crystallin oligomers seems to be stabilized through interactions between the N-terminal arms.</text>
</comment>
<dbReference type="GO" id="GO:0005212">
    <property type="term" value="F:structural constituent of eye lens"/>
    <property type="evidence" value="ECO:0007669"/>
    <property type="project" value="UniProtKB-KW"/>
</dbReference>
<keyword evidence="3" id="KW-0273">Eye lens protein</keyword>
<evidence type="ECO:0000256" key="5">
    <source>
        <dbReference type="ARBA" id="ARBA00025922"/>
    </source>
</evidence>